<feature type="compositionally biased region" description="Acidic residues" evidence="2">
    <location>
        <begin position="1375"/>
        <end position="1384"/>
    </location>
</feature>
<feature type="compositionally biased region" description="Polar residues" evidence="2">
    <location>
        <begin position="1410"/>
        <end position="1423"/>
    </location>
</feature>
<dbReference type="InterPro" id="IPR036397">
    <property type="entry name" value="RNaseH_sf"/>
</dbReference>
<dbReference type="Pfam" id="PF00078">
    <property type="entry name" value="RVT_1"/>
    <property type="match status" value="1"/>
</dbReference>
<evidence type="ECO:0000256" key="1">
    <source>
        <dbReference type="ARBA" id="ARBA00023172"/>
    </source>
</evidence>
<comment type="caution">
    <text evidence="6">The sequence shown here is derived from an EMBL/GenBank/DDBJ whole genome shotgun (WGS) entry which is preliminary data.</text>
</comment>
<feature type="region of interest" description="Disordered" evidence="2">
    <location>
        <begin position="1053"/>
        <end position="1120"/>
    </location>
</feature>
<dbReference type="Proteomes" id="UP000829196">
    <property type="component" value="Unassembled WGS sequence"/>
</dbReference>
<dbReference type="Gene3D" id="3.10.10.10">
    <property type="entry name" value="HIV Type 1 Reverse Transcriptase, subunit A, domain 1"/>
    <property type="match status" value="1"/>
</dbReference>
<feature type="compositionally biased region" description="Basic and acidic residues" evidence="2">
    <location>
        <begin position="1"/>
        <end position="14"/>
    </location>
</feature>
<feature type="region of interest" description="Disordered" evidence="2">
    <location>
        <begin position="72"/>
        <end position="208"/>
    </location>
</feature>
<feature type="compositionally biased region" description="Acidic residues" evidence="2">
    <location>
        <begin position="742"/>
        <end position="752"/>
    </location>
</feature>
<dbReference type="SUPFAM" id="SSF56672">
    <property type="entry name" value="DNA/RNA polymerases"/>
    <property type="match status" value="1"/>
</dbReference>
<evidence type="ECO:0000259" key="5">
    <source>
        <dbReference type="PROSITE" id="PS50994"/>
    </source>
</evidence>
<dbReference type="Gene3D" id="2.40.70.10">
    <property type="entry name" value="Acid Proteases"/>
    <property type="match status" value="1"/>
</dbReference>
<accession>A0A8T3BWH8</accession>
<dbReference type="InterPro" id="IPR041588">
    <property type="entry name" value="Integrase_H2C2"/>
</dbReference>
<dbReference type="InterPro" id="IPR041577">
    <property type="entry name" value="RT_RNaseH_2"/>
</dbReference>
<proteinExistence type="predicted"/>
<dbReference type="OrthoDB" id="1935676at2759"/>
<dbReference type="Gene3D" id="3.30.420.10">
    <property type="entry name" value="Ribonuclease H-like superfamily/Ribonuclease H"/>
    <property type="match status" value="2"/>
</dbReference>
<evidence type="ECO:0000259" key="4">
    <source>
        <dbReference type="PROSITE" id="PS50879"/>
    </source>
</evidence>
<dbReference type="InterPro" id="IPR021109">
    <property type="entry name" value="Peptidase_aspartic_dom_sf"/>
</dbReference>
<evidence type="ECO:0000256" key="2">
    <source>
        <dbReference type="SAM" id="MobiDB-lite"/>
    </source>
</evidence>
<feature type="compositionally biased region" description="Basic and acidic residues" evidence="2">
    <location>
        <begin position="1672"/>
        <end position="1687"/>
    </location>
</feature>
<feature type="compositionally biased region" description="Polar residues" evidence="2">
    <location>
        <begin position="158"/>
        <end position="167"/>
    </location>
</feature>
<feature type="compositionally biased region" description="Pro residues" evidence="2">
    <location>
        <begin position="437"/>
        <end position="448"/>
    </location>
</feature>
<dbReference type="CDD" id="cd00303">
    <property type="entry name" value="retropepsin_like"/>
    <property type="match status" value="1"/>
</dbReference>
<dbReference type="GO" id="GO:0004523">
    <property type="term" value="F:RNA-DNA hybrid ribonuclease activity"/>
    <property type="evidence" value="ECO:0007669"/>
    <property type="project" value="InterPro"/>
</dbReference>
<dbReference type="PROSITE" id="PS50878">
    <property type="entry name" value="RT_POL"/>
    <property type="match status" value="1"/>
</dbReference>
<name>A0A8T3BWH8_DENNO</name>
<feature type="region of interest" description="Disordered" evidence="2">
    <location>
        <begin position="394"/>
        <end position="465"/>
    </location>
</feature>
<dbReference type="GO" id="GO:0006310">
    <property type="term" value="P:DNA recombination"/>
    <property type="evidence" value="ECO:0007669"/>
    <property type="project" value="UniProtKB-KW"/>
</dbReference>
<feature type="region of interest" description="Disordered" evidence="2">
    <location>
        <begin position="1625"/>
        <end position="1706"/>
    </location>
</feature>
<reference evidence="6" key="1">
    <citation type="journal article" date="2022" name="Front. Genet.">
        <title>Chromosome-Scale Assembly of the Dendrobium nobile Genome Provides Insights Into the Molecular Mechanism of the Biosynthesis of the Medicinal Active Ingredient of Dendrobium.</title>
        <authorList>
            <person name="Xu Q."/>
            <person name="Niu S.-C."/>
            <person name="Li K.-L."/>
            <person name="Zheng P.-J."/>
            <person name="Zhang X.-J."/>
            <person name="Jia Y."/>
            <person name="Liu Y."/>
            <person name="Niu Y.-X."/>
            <person name="Yu L.-H."/>
            <person name="Chen D.-F."/>
            <person name="Zhang G.-Q."/>
        </authorList>
    </citation>
    <scope>NUCLEOTIDE SEQUENCE</scope>
    <source>
        <tissue evidence="6">Leaf</tissue>
    </source>
</reference>
<dbReference type="GO" id="GO:0003676">
    <property type="term" value="F:nucleic acid binding"/>
    <property type="evidence" value="ECO:0007669"/>
    <property type="project" value="InterPro"/>
</dbReference>
<dbReference type="InterPro" id="IPR012337">
    <property type="entry name" value="RNaseH-like_sf"/>
</dbReference>
<dbReference type="InterPro" id="IPR001584">
    <property type="entry name" value="Integrase_cat-core"/>
</dbReference>
<dbReference type="PANTHER" id="PTHR48475:SF1">
    <property type="entry name" value="RNASE H TYPE-1 DOMAIN-CONTAINING PROTEIN"/>
    <property type="match status" value="1"/>
</dbReference>
<feature type="compositionally biased region" description="Polar residues" evidence="2">
    <location>
        <begin position="1651"/>
        <end position="1660"/>
    </location>
</feature>
<dbReference type="Pfam" id="PF17921">
    <property type="entry name" value="Integrase_H2C2"/>
    <property type="match status" value="1"/>
</dbReference>
<keyword evidence="7" id="KW-1185">Reference proteome</keyword>
<dbReference type="CDD" id="cd01647">
    <property type="entry name" value="RT_LTR"/>
    <property type="match status" value="1"/>
</dbReference>
<feature type="compositionally biased region" description="Polar residues" evidence="2">
    <location>
        <begin position="1090"/>
        <end position="1100"/>
    </location>
</feature>
<dbReference type="FunFam" id="3.30.70.270:FF:000020">
    <property type="entry name" value="Transposon Tf2-6 polyprotein-like Protein"/>
    <property type="match status" value="1"/>
</dbReference>
<dbReference type="Pfam" id="PF17919">
    <property type="entry name" value="RT_RNaseH_2"/>
    <property type="match status" value="1"/>
</dbReference>
<feature type="compositionally biased region" description="Low complexity" evidence="2">
    <location>
        <begin position="449"/>
        <end position="458"/>
    </location>
</feature>
<feature type="compositionally biased region" description="Basic and acidic residues" evidence="2">
    <location>
        <begin position="101"/>
        <end position="110"/>
    </location>
</feature>
<dbReference type="Pfam" id="PF13456">
    <property type="entry name" value="RVT_3"/>
    <property type="match status" value="1"/>
</dbReference>
<feature type="domain" description="Reverse transcriptase" evidence="3">
    <location>
        <begin position="2035"/>
        <end position="2214"/>
    </location>
</feature>
<dbReference type="Pfam" id="PF00665">
    <property type="entry name" value="rve"/>
    <property type="match status" value="1"/>
</dbReference>
<feature type="region of interest" description="Disordered" evidence="2">
    <location>
        <begin position="1408"/>
        <end position="1433"/>
    </location>
</feature>
<feature type="compositionally biased region" description="Acidic residues" evidence="2">
    <location>
        <begin position="175"/>
        <end position="206"/>
    </location>
</feature>
<feature type="region of interest" description="Disordered" evidence="2">
    <location>
        <begin position="1352"/>
        <end position="1384"/>
    </location>
</feature>
<dbReference type="EMBL" id="JAGYWB010000006">
    <property type="protein sequence ID" value="KAI0519967.1"/>
    <property type="molecule type" value="Genomic_DNA"/>
</dbReference>
<feature type="region of interest" description="Disordered" evidence="2">
    <location>
        <begin position="1751"/>
        <end position="1826"/>
    </location>
</feature>
<gene>
    <name evidence="6" type="ORF">KFK09_007430</name>
</gene>
<dbReference type="InterPro" id="IPR000477">
    <property type="entry name" value="RT_dom"/>
</dbReference>
<dbReference type="SUPFAM" id="SSF50630">
    <property type="entry name" value="Acid proteases"/>
    <property type="match status" value="1"/>
</dbReference>
<feature type="compositionally biased region" description="Acidic residues" evidence="2">
    <location>
        <begin position="117"/>
        <end position="135"/>
    </location>
</feature>
<evidence type="ECO:0000313" key="6">
    <source>
        <dbReference type="EMBL" id="KAI0519967.1"/>
    </source>
</evidence>
<sequence length="3150" mass="350731">MDASFGEKEVDKKAAGQYQSEEEPYDAGGLQSDMCGMNGMAKAGRRLNPAGTWGSSFWKDCQPMWASNEDNYDSMKVEEGPDCDSKKVEVESLGYSCDDSDGQRDEDHLQRGQADVPADEMLSDDYYEQDGEENSDSFHGRGLSQPSTSGSRLPPKPTSSNRNSSKSLEAVKFDEYDEDEDYEEEDEENEGDEDDPDDVDFEPEFDETNRHTRSKILASYFSCSISLAVNLSFMDRFTRNHDQPFISAMARSAPSVTFAFGSDARVTLPESLLASPPAGGITFGSFTDSAFVTLGGPTPAEAAAFSPPQRRGRAVMRPFGRPAARRPVRAPRPVPVLAQPVRPVARRPVPRPLPVPAVRRPVPALLAGTCCRQPRQRRTLACLLLLPVLPAEVPPVRVPPPTSTRKRGAQTEVPSPSTGRVSVFARLSHPEVVGQTPTPPVVPVPGPDVPSSSTSGLGRRARRNRNRRLRLAASEAERQQMADAIAHQELVERTVAPGQRRPRRVTVVPVPEVVVAPEIEAVQGGRFSPLTHSGDEEDVARIAAAPPVTTTLPRARIPRDAGVRALTQRIRNIVRLAVGEGTDSSAACRYSSSSQTPGGYSCCRTAPTSSRTETAAEACPASGQFRGSSPEQPVAVQCPVVPDGTEQPEEAVDQMDLAVPSGSEAVPMAVDDDSVLAPDRAPVRIETEVAPSPHRIGSPMSPYIEAMRRAFLDDDDTLVDSDEEVPVHRVCVVTRRGHSDEREPEDQDEQGEPEVGGSPRSVDTDATVLHLQAQMAEMARAMAAMTAQLTALGAMPQMAGIAATSTSRDQPAVPPVVLDPVGVDRVQRAVPVPPTVPTYTPPVPSQPAQLSAGQLQDLIAQKVEQAISSRKTGESVSRGRPYPVEYEQEPYPPGFIPPRFRVFDGFGNPRQHIAQYRAICCNIGGSDPLMLRLFVSSLAGVAFAWYADLPNDSVRTFAELEQLFVQRFVSTEHRVTVGELVVTRQRPRESLTDYIVRWRNLSLQCEPQLQEQHAVEILLKNIDGPIAPYLKGFSIRTFQKLLTKVTSLQDSIPAAVPPKEREVHSTQGPSDKGKKPLVTSAPRQPRPASQPHSASRSYSVDQPAGQPRTSRRTPESQQYLEEKLRKEYPFKRESVKKIFKFLTKNNLLVFPESSRAEEEGQTEHPLYCPYHRHVGHVLEDCYVFKDRVERLMITGQIRLQDSDLVQPKGKAPQTKTRRMIDRAVQSSEAVESRPPQAKSTVAAAVTTPALSSSSSPSVVVLDKHISSSTFSSLDDFVLPSFDEEIIIEDDSEYFWPSVPFTYISTVTSSSSSSSTHSSSVLHISYDTDDSGDEFESDEEPVFTIPEGGCYMDSDNESENPLSILSLEPTPATTTEPEESLVEDDSIQEVHLRSGKILPPRLAKNIKDKNIITQQDDSIPSSQEQPKEKGKGPQLEVDYNVLAHLRKIPSLLSVYDALMLSPDLRETLVKALLEPETYQAFFTSDPDDGAWHLVLIDQGASVNILTHETLKSLSLGHLKLTSDKIMLKGFNDQGQRALGSITLPLKFGNFLTEAKFHVIEADTSYKALLGRPWIHEYGMVPSTLHQCMKFLRNDVEYTIPGDTQPFSVHEISMYDDAEYYVPRKTRRAPPAQSPVIPDTVVQGPTQPPAQGPIQSSVQGPSQVGIEPGVPTAHSDRDPSQFAVRHDVPPSRGRGGRGRGRESDSSDNEMIDILQRPVASSSPYSAGYDSLPTLRSHLIPEGGLVIDISSDEEEDFRRQTTTKQPSPHQIRGIGVRDSSQRSSNTPVDDGDSPIWGSHNPIPHLYDSFGPARPRECPSVPRSIGAPLGPVRQDLEETAMDIEVRSAPRYFSSTVESFVERGLVRSTWPDEEALQQARVWRTDFPQGLGGVGYMGLNQSSDANIRVISHAYPVVSLADEEDPDSGDDRILDAPQEFEDGATSAMDELCEVNLGTESDPRPIFHSALLSDSEAQEYIKLLSEFRDCFAWNYTEMPGLNPEVVVHKLAIKSDAVPVKQAPRRMRLEIEQQVIAETKKLIEAGFIREEKYPTWLANIVPVRKKSGQIRVCIDFRDLNKACPKDDFPLPIPELMVDIASSHSIFSFMDGSSGYNQIKMDPEDEKFTAFRTPIGVFCYKVMPFGLKNAGATYQRAMTVIFDEMIHEQVECYVDDLVVKSKVREDHLRDLRIVFERLRKFDLKMNPLKCAFGVSAGKFLGFIVRYRGIEIDPSMIKAIVDLKPPKSLTQLRSFQGKLAFLRRFISNLSGRCHPFSALVKKDARFHWDESCQEAFESIKRYLMNPPVLAAPIPGRPLILYTTALDESLGALLAQENEEGKENALYYLSRRLIPAELKYPAIEKQCLALIFAVQKLRHYMLSHKINLISRVNPLQYLMTRPTLSGRLARWSMILLQFDITFVPQRAVKGQALADFLADHPIPADSPLNDELPDEFIMSVDEQESPTWEFYFDGASSVKTLSPNETPTVRVGLGLIFVSPDGHTLRYSYSLSEPRTNNEAEYEALILGLELAIQMSLTRVKIFGDSQLIINQVAGVYKVLKPELIPYHNKAMELLSLIPEVTLAKVPRSENGKADALAKLAKELADPTGNPVSIIVQYRQALCPADLSTPDQTLAVLAVDEESDWREPFIEYLKHGRLPDDKSLATQIRKRALSFAYVNETLYRRSFDQMWLRCLSKGEASRVMSEIHEGLCGAHQSGPKMKGRIKRLGYYWPTMIHDCMEHAKKCHQCQIHGTVIHQPPNPLHPTVSSWPFEGWGTDVVGPIDPPSSKGHRFILAATDYFSKWAEAVPLKEVKSEDVMRFFRDNVVYRFGVPRRIISDNGPSFRSTKIARFARRHNINWRYSSIYYPKANGLAEAFNKTLVQLIRKILVANKREWHDKLPEALWAYRTTYRTPTQSTPYALAFGAEAVLPLEVELPSLRVAVSYNLSEEDNARLRLEELDGLDELRLRAYQCLKLCQARMKRHFERLVRPRAFRVGELVLVLRRPIISHRRRGGKFEPVWEGPFAVEQVYEGGAYLLVDANGVHPMPVINGQYLKNSLRGHDDLSSTTRYCLEEYEAILRGDALIRRRDVWYFCLCAPITLVLSHRIFEFVLPFVELSPPVSPAAPVIPYLRTAAFSSFLDSAPAMGRGQEKNFLFFPPHS</sequence>
<dbReference type="Gene3D" id="1.10.340.70">
    <property type="match status" value="1"/>
</dbReference>
<dbReference type="CDD" id="cd09274">
    <property type="entry name" value="RNase_HI_RT_Ty3"/>
    <property type="match status" value="1"/>
</dbReference>
<evidence type="ECO:0000259" key="3">
    <source>
        <dbReference type="PROSITE" id="PS50878"/>
    </source>
</evidence>
<evidence type="ECO:0000313" key="7">
    <source>
        <dbReference type="Proteomes" id="UP000829196"/>
    </source>
</evidence>
<dbReference type="InterPro" id="IPR005162">
    <property type="entry name" value="Retrotrans_gag_dom"/>
</dbReference>
<dbReference type="Gene3D" id="3.30.70.270">
    <property type="match status" value="2"/>
</dbReference>
<dbReference type="CDD" id="cd09279">
    <property type="entry name" value="RNase_HI_like"/>
    <property type="match status" value="1"/>
</dbReference>
<keyword evidence="1" id="KW-0233">DNA recombination</keyword>
<feature type="domain" description="RNase H type-1" evidence="4">
    <location>
        <begin position="2452"/>
        <end position="2591"/>
    </location>
</feature>
<organism evidence="6 7">
    <name type="scientific">Dendrobium nobile</name>
    <name type="common">Orchid</name>
    <dbReference type="NCBI Taxonomy" id="94219"/>
    <lineage>
        <taxon>Eukaryota</taxon>
        <taxon>Viridiplantae</taxon>
        <taxon>Streptophyta</taxon>
        <taxon>Embryophyta</taxon>
        <taxon>Tracheophyta</taxon>
        <taxon>Spermatophyta</taxon>
        <taxon>Magnoliopsida</taxon>
        <taxon>Liliopsida</taxon>
        <taxon>Asparagales</taxon>
        <taxon>Orchidaceae</taxon>
        <taxon>Epidendroideae</taxon>
        <taxon>Malaxideae</taxon>
        <taxon>Dendrobiinae</taxon>
        <taxon>Dendrobium</taxon>
    </lineage>
</organism>
<feature type="domain" description="Integrase catalytic" evidence="5">
    <location>
        <begin position="2755"/>
        <end position="2915"/>
    </location>
</feature>
<dbReference type="PROSITE" id="PS50879">
    <property type="entry name" value="RNASE_H_1"/>
    <property type="match status" value="1"/>
</dbReference>
<evidence type="ECO:0008006" key="8">
    <source>
        <dbReference type="Google" id="ProtNLM"/>
    </source>
</evidence>
<dbReference type="InterPro" id="IPR002156">
    <property type="entry name" value="RNaseH_domain"/>
</dbReference>
<dbReference type="SMR" id="A0A8T3BWH8"/>
<feature type="region of interest" description="Disordered" evidence="2">
    <location>
        <begin position="1"/>
        <end position="31"/>
    </location>
</feature>
<dbReference type="PANTHER" id="PTHR48475">
    <property type="entry name" value="RIBONUCLEASE H"/>
    <property type="match status" value="1"/>
</dbReference>
<feature type="region of interest" description="Disordered" evidence="2">
    <location>
        <begin position="735"/>
        <end position="763"/>
    </location>
</feature>
<dbReference type="InterPro" id="IPR043502">
    <property type="entry name" value="DNA/RNA_pol_sf"/>
</dbReference>
<dbReference type="PROSITE" id="PS50994">
    <property type="entry name" value="INTEGRASE"/>
    <property type="match status" value="1"/>
</dbReference>
<dbReference type="Pfam" id="PF03732">
    <property type="entry name" value="Retrotrans_gag"/>
    <property type="match status" value="1"/>
</dbReference>
<dbReference type="GO" id="GO:0015074">
    <property type="term" value="P:DNA integration"/>
    <property type="evidence" value="ECO:0007669"/>
    <property type="project" value="InterPro"/>
</dbReference>
<dbReference type="InterPro" id="IPR043128">
    <property type="entry name" value="Rev_trsase/Diguanyl_cyclase"/>
</dbReference>
<dbReference type="SUPFAM" id="SSF53098">
    <property type="entry name" value="Ribonuclease H-like"/>
    <property type="match status" value="2"/>
</dbReference>
<feature type="compositionally biased region" description="Basic and acidic residues" evidence="2">
    <location>
        <begin position="73"/>
        <end position="90"/>
    </location>
</feature>
<protein>
    <recommendedName>
        <fullName evidence="8">Retrotransposon gag domain-containing protein</fullName>
    </recommendedName>
</protein>
<dbReference type="Gene3D" id="3.10.20.370">
    <property type="match status" value="1"/>
</dbReference>